<sequence>MSPAGPSPSIVPCCTPASFTLVHRPPPSNAGSDLHKSNCQEHQPQTYQPLVKMCTLRTRLGLRNWKCGRCTRAETACANSIPRKNRDQIESLIKSMIFLCQESPELISKMEELSALANCHTHRRKDPEDARKTKWMAAFPAQNSDVRYVEVQVMELLGSASTLCGAKAESGSCPNKIGGRKVQNFQRITDEIVRLSTYHRVSDIDYHLGMLRRNMYCSDHELTMHLQKGDYWKSKILGICTTADFGVGLPTQSVVPYEPECKSLGSESTEHCDGLYLTGQQISSLRIPEDSALVLLEGFDTTPFLILPRRNRRSPKTLNDYIHERICRSLSTRHRKPGYIYAFQAKSNPEYIKIGYTTGSVIERLRSLIFDCNREMTVLFPTPPESVKSVPNAWRVEELCHAELVDYQVQVDCTGCLSEHREWFQISAADAFAAIKKWSAWMRTTPYDPVLGNLKEKEKRKASEMDHFMSELAKSEG</sequence>
<name>A0A7U2QR91_ASPFN</name>
<protein>
    <submittedName>
        <fullName evidence="2">T5orf172 domain-containing protein</fullName>
    </submittedName>
</protein>
<dbReference type="Proteomes" id="UP000596276">
    <property type="component" value="Chromosome 2"/>
</dbReference>
<dbReference type="VEuPathDB" id="FungiDB:F9C07_2125436"/>
<dbReference type="Pfam" id="PF10544">
    <property type="entry name" value="T5orf172"/>
    <property type="match status" value="1"/>
</dbReference>
<accession>A0A7U2QR91</accession>
<dbReference type="VEuPathDB" id="FungiDB:AFLA_012302"/>
<dbReference type="PANTHER" id="PTHR28094:SF1">
    <property type="entry name" value="MEIOTICALLY UP-REGULATED GENE 113 PROTEIN"/>
    <property type="match status" value="1"/>
</dbReference>
<dbReference type="PANTHER" id="PTHR28094">
    <property type="entry name" value="MEIOTICALLY UP-REGULATED GENE 113 PROTEIN"/>
    <property type="match status" value="1"/>
</dbReference>
<gene>
    <name evidence="2" type="ORF">F9C07_2125436</name>
</gene>
<evidence type="ECO:0000313" key="2">
    <source>
        <dbReference type="EMBL" id="QRD81357.1"/>
    </source>
</evidence>
<feature type="domain" description="Bacteriophage T5 Orf172 DNA-binding" evidence="1">
    <location>
        <begin position="346"/>
        <end position="438"/>
    </location>
</feature>
<keyword evidence="3" id="KW-1185">Reference proteome</keyword>
<proteinExistence type="predicted"/>
<dbReference type="AlphaFoldDB" id="A0A7U2QR91"/>
<reference evidence="3" key="1">
    <citation type="journal article" date="2021" name="G3 (Bethesda)">
        <title>Chromosome assembled and annotated genome sequence of Aspergillus flavus NRRL 3357.</title>
        <authorList>
            <person name="Skerker J.M."/>
            <person name="Pianalto K.M."/>
            <person name="Mondo S.J."/>
            <person name="Yang K."/>
            <person name="Arkin A.P."/>
            <person name="Keller N.P."/>
            <person name="Grigoriev I.V."/>
            <person name="Louise Glass N.L."/>
        </authorList>
    </citation>
    <scope>NUCLEOTIDE SEQUENCE [LARGE SCALE GENOMIC DNA]</scope>
    <source>
        <strain evidence="3">ATCC 200026 / FGSC A1120 / IAM 13836 / NRRL 3357 / JCM 12722 / SRRC 167</strain>
    </source>
</reference>
<evidence type="ECO:0000313" key="3">
    <source>
        <dbReference type="Proteomes" id="UP000596276"/>
    </source>
</evidence>
<dbReference type="InterPro" id="IPR053006">
    <property type="entry name" value="Meiosis_regulatory"/>
</dbReference>
<organism evidence="2 3">
    <name type="scientific">Aspergillus flavus (strain ATCC 200026 / FGSC A1120 / IAM 13836 / NRRL 3357 / JCM 12722 / SRRC 167)</name>
    <dbReference type="NCBI Taxonomy" id="332952"/>
    <lineage>
        <taxon>Eukaryota</taxon>
        <taxon>Fungi</taxon>
        <taxon>Dikarya</taxon>
        <taxon>Ascomycota</taxon>
        <taxon>Pezizomycotina</taxon>
        <taxon>Eurotiomycetes</taxon>
        <taxon>Eurotiomycetidae</taxon>
        <taxon>Eurotiales</taxon>
        <taxon>Aspergillaceae</taxon>
        <taxon>Aspergillus</taxon>
        <taxon>Aspergillus subgen. Circumdati</taxon>
    </lineage>
</organism>
<dbReference type="SMART" id="SM00974">
    <property type="entry name" value="T5orf172"/>
    <property type="match status" value="1"/>
</dbReference>
<evidence type="ECO:0000259" key="1">
    <source>
        <dbReference type="SMART" id="SM00974"/>
    </source>
</evidence>
<dbReference type="EMBL" id="CP044622">
    <property type="protein sequence ID" value="QRD81357.1"/>
    <property type="molecule type" value="Genomic_DNA"/>
</dbReference>
<dbReference type="InterPro" id="IPR018306">
    <property type="entry name" value="Phage_T5_Orf172_DNA-bd"/>
</dbReference>